<feature type="region of interest" description="Disordered" evidence="1">
    <location>
        <begin position="345"/>
        <end position="370"/>
    </location>
</feature>
<evidence type="ECO:0000313" key="3">
    <source>
        <dbReference type="Proteomes" id="UP000266841"/>
    </source>
</evidence>
<feature type="compositionally biased region" description="Low complexity" evidence="1">
    <location>
        <begin position="422"/>
        <end position="435"/>
    </location>
</feature>
<keyword evidence="3" id="KW-1185">Reference proteome</keyword>
<comment type="caution">
    <text evidence="2">The sequence shown here is derived from an EMBL/GenBank/DDBJ whole genome shotgun (WGS) entry which is preliminary data.</text>
</comment>
<feature type="region of interest" description="Disordered" evidence="1">
    <location>
        <begin position="109"/>
        <end position="151"/>
    </location>
</feature>
<evidence type="ECO:0000313" key="2">
    <source>
        <dbReference type="EMBL" id="EJK48044.1"/>
    </source>
</evidence>
<dbReference type="AlphaFoldDB" id="K0R7K8"/>
<feature type="compositionally biased region" description="Basic and acidic residues" evidence="1">
    <location>
        <begin position="57"/>
        <end position="69"/>
    </location>
</feature>
<feature type="compositionally biased region" description="Low complexity" evidence="1">
    <location>
        <begin position="137"/>
        <end position="146"/>
    </location>
</feature>
<dbReference type="EMBL" id="AGNL01046350">
    <property type="protein sequence ID" value="EJK48044.1"/>
    <property type="molecule type" value="Genomic_DNA"/>
</dbReference>
<evidence type="ECO:0000256" key="1">
    <source>
        <dbReference type="SAM" id="MobiDB-lite"/>
    </source>
</evidence>
<gene>
    <name evidence="2" type="ORF">THAOC_33196</name>
</gene>
<dbReference type="OrthoDB" id="54871at2759"/>
<protein>
    <submittedName>
        <fullName evidence="2">Uncharacterized protein</fullName>
    </submittedName>
</protein>
<feature type="compositionally biased region" description="Basic residues" evidence="1">
    <location>
        <begin position="111"/>
        <end position="120"/>
    </location>
</feature>
<feature type="region of interest" description="Disordered" evidence="1">
    <location>
        <begin position="41"/>
        <end position="71"/>
    </location>
</feature>
<proteinExistence type="predicted"/>
<organism evidence="2 3">
    <name type="scientific">Thalassiosira oceanica</name>
    <name type="common">Marine diatom</name>
    <dbReference type="NCBI Taxonomy" id="159749"/>
    <lineage>
        <taxon>Eukaryota</taxon>
        <taxon>Sar</taxon>
        <taxon>Stramenopiles</taxon>
        <taxon>Ochrophyta</taxon>
        <taxon>Bacillariophyta</taxon>
        <taxon>Coscinodiscophyceae</taxon>
        <taxon>Thalassiosirophycidae</taxon>
        <taxon>Thalassiosirales</taxon>
        <taxon>Thalassiosiraceae</taxon>
        <taxon>Thalassiosira</taxon>
    </lineage>
</organism>
<name>K0R7K8_THAOC</name>
<sequence>MPSAEAALGDGTDAKSSPRLLGQAYRRSFRPLPAYSTLRSTVGEVGQHGANGPARTGDQEDRTARELTTHGRRRVDGSSVLTRRHVRRVAGADRIVLSSAVGRWQLSRGIQRQRYRHHGRQTQTPDRTGRRKPAGPPARRGGVVPPQGKPGPLGGFDGCTVLALVGSPRAPTAAGKQILTLMREDWRDEWAAFDFGDFLRPQRPDGITLRNTIGGLSDDDLGAVLICIDGARSVRSLRLTGCSLLTGRGIGLLRESTVLERVDISLVKTRDHRPGACGLELDQVLPVLDSIISNKENKLRHIQLPKKWRSEKDASLDGFIGRYNHALDLMTKECCQCEEEAGSSVSARRAPARTTGNLRSSTAPAARSTSATNVAPYFGAQSVARQFHARIAGSVLGAVWMSAATQARFVPSALPRRRSGWTAASAPSATAATEKPATRRPQRQGADLNVPVPAALRREKESQMTQLMVDMMTMLRTGEERADLAMDDDALRLLRRNQ</sequence>
<reference evidence="2 3" key="1">
    <citation type="journal article" date="2012" name="Genome Biol.">
        <title>Genome and low-iron response of an oceanic diatom adapted to chronic iron limitation.</title>
        <authorList>
            <person name="Lommer M."/>
            <person name="Specht M."/>
            <person name="Roy A.S."/>
            <person name="Kraemer L."/>
            <person name="Andreson R."/>
            <person name="Gutowska M.A."/>
            <person name="Wolf J."/>
            <person name="Bergner S.V."/>
            <person name="Schilhabel M.B."/>
            <person name="Klostermeier U.C."/>
            <person name="Beiko R.G."/>
            <person name="Rosenstiel P."/>
            <person name="Hippler M."/>
            <person name="Laroche J."/>
        </authorList>
    </citation>
    <scope>NUCLEOTIDE SEQUENCE [LARGE SCALE GENOMIC DNA]</scope>
    <source>
        <strain evidence="2 3">CCMP1005</strain>
    </source>
</reference>
<feature type="region of interest" description="Disordered" evidence="1">
    <location>
        <begin position="415"/>
        <end position="448"/>
    </location>
</feature>
<accession>K0R7K8</accession>
<feature type="region of interest" description="Disordered" evidence="1">
    <location>
        <begin position="1"/>
        <end position="25"/>
    </location>
</feature>
<dbReference type="Proteomes" id="UP000266841">
    <property type="component" value="Unassembled WGS sequence"/>
</dbReference>
<feature type="compositionally biased region" description="Low complexity" evidence="1">
    <location>
        <begin position="359"/>
        <end position="370"/>
    </location>
</feature>